<dbReference type="EMBL" id="BSPK01000052">
    <property type="protein sequence ID" value="GLS64731.1"/>
    <property type="molecule type" value="Genomic_DNA"/>
</dbReference>
<reference evidence="2" key="4">
    <citation type="submission" date="2023-01" db="EMBL/GenBank/DDBJ databases">
        <title>Draft genome sequence of Methylobacterium oxalidis strain NBRC 107715.</title>
        <authorList>
            <person name="Sun Q."/>
            <person name="Mori K."/>
        </authorList>
    </citation>
    <scope>NUCLEOTIDE SEQUENCE</scope>
    <source>
        <strain evidence="2">NBRC 107715</strain>
    </source>
</reference>
<sequence>MSVVDGFDWDDGNWPKCARHGVTREEIEAALLGEPYVLPDRTGLAGEVRLNAVGRSRDGRHLFIVFTLRQRGGRHLLRPISARYMHAKEIAHYERHQKARRRET</sequence>
<dbReference type="AlphaFoldDB" id="A0A512J9V3"/>
<reference evidence="1 3" key="3">
    <citation type="submission" date="2019-07" db="EMBL/GenBank/DDBJ databases">
        <title>Whole genome shotgun sequence of Methylobacterium oxalidis NBRC 107715.</title>
        <authorList>
            <person name="Hosoyama A."/>
            <person name="Uohara A."/>
            <person name="Ohji S."/>
            <person name="Ichikawa N."/>
        </authorList>
    </citation>
    <scope>NUCLEOTIDE SEQUENCE [LARGE SCALE GENOMIC DNA]</scope>
    <source>
        <strain evidence="1 3">NBRC 107715</strain>
    </source>
</reference>
<dbReference type="OrthoDB" id="9798158at2"/>
<evidence type="ECO:0008006" key="5">
    <source>
        <dbReference type="Google" id="ProtNLM"/>
    </source>
</evidence>
<evidence type="ECO:0000313" key="4">
    <source>
        <dbReference type="Proteomes" id="UP001156856"/>
    </source>
</evidence>
<comment type="caution">
    <text evidence="1">The sequence shown here is derived from an EMBL/GenBank/DDBJ whole genome shotgun (WGS) entry which is preliminary data.</text>
</comment>
<proteinExistence type="predicted"/>
<dbReference type="EMBL" id="BJZU01000119">
    <property type="protein sequence ID" value="GEP06728.1"/>
    <property type="molecule type" value="Genomic_DNA"/>
</dbReference>
<evidence type="ECO:0000313" key="1">
    <source>
        <dbReference type="EMBL" id="GEP06728.1"/>
    </source>
</evidence>
<name>A0A512J9V3_9HYPH</name>
<reference evidence="4" key="2">
    <citation type="journal article" date="2019" name="Int. J. Syst. Evol. Microbiol.">
        <title>The Global Catalogue of Microorganisms (GCM) 10K type strain sequencing project: providing services to taxonomists for standard genome sequencing and annotation.</title>
        <authorList>
            <consortium name="The Broad Institute Genomics Platform"/>
            <consortium name="The Broad Institute Genome Sequencing Center for Infectious Disease"/>
            <person name="Wu L."/>
            <person name="Ma J."/>
        </authorList>
    </citation>
    <scope>NUCLEOTIDE SEQUENCE [LARGE SCALE GENOMIC DNA]</scope>
    <source>
        <strain evidence="4">NBRC 107715</strain>
    </source>
</reference>
<dbReference type="InterPro" id="IPR038573">
    <property type="entry name" value="BrnT_sf"/>
</dbReference>
<accession>A0A512J9V3</accession>
<organism evidence="1 3">
    <name type="scientific">Methylobacterium oxalidis</name>
    <dbReference type="NCBI Taxonomy" id="944322"/>
    <lineage>
        <taxon>Bacteria</taxon>
        <taxon>Pseudomonadati</taxon>
        <taxon>Pseudomonadota</taxon>
        <taxon>Alphaproteobacteria</taxon>
        <taxon>Hyphomicrobiales</taxon>
        <taxon>Methylobacteriaceae</taxon>
        <taxon>Methylobacterium</taxon>
    </lineage>
</organism>
<gene>
    <name evidence="1" type="primary">brnT</name>
    <name evidence="2" type="ORF">GCM10007888_31120</name>
    <name evidence="1" type="ORF">MOX02_47660</name>
</gene>
<dbReference type="RefSeq" id="WP_147028244.1">
    <property type="nucleotide sequence ID" value="NZ_BJZU01000119.1"/>
</dbReference>
<dbReference type="InterPro" id="IPR007460">
    <property type="entry name" value="BrnT_toxin"/>
</dbReference>
<dbReference type="Proteomes" id="UP001156856">
    <property type="component" value="Unassembled WGS sequence"/>
</dbReference>
<reference evidence="2" key="1">
    <citation type="journal article" date="2014" name="Int. J. Syst. Evol. Microbiol.">
        <title>Complete genome of a new Firmicutes species belonging to the dominant human colonic microbiota ('Ruminococcus bicirculans') reveals two chromosomes and a selective capacity to utilize plant glucans.</title>
        <authorList>
            <consortium name="NISC Comparative Sequencing Program"/>
            <person name="Wegmann U."/>
            <person name="Louis P."/>
            <person name="Goesmann A."/>
            <person name="Henrissat B."/>
            <person name="Duncan S.H."/>
            <person name="Flint H.J."/>
        </authorList>
    </citation>
    <scope>NUCLEOTIDE SEQUENCE</scope>
    <source>
        <strain evidence="2">NBRC 107715</strain>
    </source>
</reference>
<protein>
    <recommendedName>
        <fullName evidence="5">BrnT family toxin</fullName>
    </recommendedName>
</protein>
<dbReference type="Gene3D" id="3.10.450.530">
    <property type="entry name" value="Ribonuclease toxin, BrnT, of type II toxin-antitoxin system"/>
    <property type="match status" value="1"/>
</dbReference>
<keyword evidence="4" id="KW-1185">Reference proteome</keyword>
<dbReference type="Pfam" id="PF04365">
    <property type="entry name" value="BrnT_toxin"/>
    <property type="match status" value="1"/>
</dbReference>
<dbReference type="Proteomes" id="UP000321960">
    <property type="component" value="Unassembled WGS sequence"/>
</dbReference>
<evidence type="ECO:0000313" key="3">
    <source>
        <dbReference type="Proteomes" id="UP000321960"/>
    </source>
</evidence>
<evidence type="ECO:0000313" key="2">
    <source>
        <dbReference type="EMBL" id="GLS64731.1"/>
    </source>
</evidence>